<dbReference type="InterPro" id="IPR027356">
    <property type="entry name" value="NPH3_dom"/>
</dbReference>
<dbReference type="AlphaFoldDB" id="A0AAV5ENH5"/>
<comment type="caution">
    <text evidence="7">The sequence shown here is derived from an EMBL/GenBank/DDBJ whole genome shotgun (WGS) entry which is preliminary data.</text>
</comment>
<dbReference type="Pfam" id="PF03000">
    <property type="entry name" value="NPH3"/>
    <property type="match status" value="1"/>
</dbReference>
<keyword evidence="8" id="KW-1185">Reference proteome</keyword>
<evidence type="ECO:0000256" key="4">
    <source>
        <dbReference type="SAM" id="Coils"/>
    </source>
</evidence>
<organism evidence="7 8">
    <name type="scientific">Eleusine coracana subsp. coracana</name>
    <dbReference type="NCBI Taxonomy" id="191504"/>
    <lineage>
        <taxon>Eukaryota</taxon>
        <taxon>Viridiplantae</taxon>
        <taxon>Streptophyta</taxon>
        <taxon>Embryophyta</taxon>
        <taxon>Tracheophyta</taxon>
        <taxon>Spermatophyta</taxon>
        <taxon>Magnoliopsida</taxon>
        <taxon>Liliopsida</taxon>
        <taxon>Poales</taxon>
        <taxon>Poaceae</taxon>
        <taxon>PACMAD clade</taxon>
        <taxon>Chloridoideae</taxon>
        <taxon>Cynodonteae</taxon>
        <taxon>Eleusininae</taxon>
        <taxon>Eleusine</taxon>
    </lineage>
</organism>
<feature type="compositionally biased region" description="Polar residues" evidence="5">
    <location>
        <begin position="576"/>
        <end position="588"/>
    </location>
</feature>
<gene>
    <name evidence="7" type="primary">gb11647</name>
    <name evidence="7" type="ORF">PR202_gb11647</name>
</gene>
<dbReference type="EMBL" id="BQKI01000076">
    <property type="protein sequence ID" value="GJN23947.1"/>
    <property type="molecule type" value="Genomic_DNA"/>
</dbReference>
<feature type="domain" description="NPH3" evidence="6">
    <location>
        <begin position="199"/>
        <end position="478"/>
    </location>
</feature>
<evidence type="ECO:0000256" key="2">
    <source>
        <dbReference type="ARBA" id="ARBA00022786"/>
    </source>
</evidence>
<evidence type="ECO:0000256" key="5">
    <source>
        <dbReference type="SAM" id="MobiDB-lite"/>
    </source>
</evidence>
<comment type="pathway">
    <text evidence="1">Protein modification; protein ubiquitination.</text>
</comment>
<evidence type="ECO:0000256" key="1">
    <source>
        <dbReference type="ARBA" id="ARBA00004906"/>
    </source>
</evidence>
<feature type="coiled-coil region" evidence="4">
    <location>
        <begin position="519"/>
        <end position="553"/>
    </location>
</feature>
<dbReference type="Gene3D" id="3.30.710.10">
    <property type="entry name" value="Potassium Channel Kv1.1, Chain A"/>
    <property type="match status" value="1"/>
</dbReference>
<comment type="similarity">
    <text evidence="3">Belongs to the NPH3 family.</text>
</comment>
<sequence length="610" mass="67827">MASMKLGFKPDAFKRQGQAWFCTTGLPSDVTVEVGDMSFHLHKLIEGSSDQEECIIKLNDIPGGAKSFELVARFCYGVKIELSPANVAYLRCASEHLQMTEEVAEDNLIAQSEIFLNQVVLRNWKDCLITLETCDDLLPYAEDLQIVKRCIESLASKATTDPNLFGWPIREHGIMQSPGGSVLWNGISTGARPRNFNADWWYDDASSLSFPTYKRLISTMESRGIRPEIIAGSLTYYAKKYLPGLNRRHSMGAVPLTATLSDVEQKNLLEEIDRLLPVQKGLASTKVLLGLLRTAMILKASPTCIANLEKRIGMQLDQATLEDLLLPNFSYTMETLYNVECVHRILDHFLAMDQANGGASPCLDDVMASPSLTPITTVAKLIDGYLAEIAPDINLKLPKFQSLASAVPEYARPLDDGLYRAIDIYLKAHSWLSEAGREQLCRLMDCQKLSLEACTHAAQNERLPLRVVVQVLFFEQLQLRTSIAGCLLVSDNLEGSRPLRSGIMTSGEAGGWATAVRENQVLKVGMDNMRMRLAELEKECSNMRQEIEKLGRGKSGWTSRVPKRFSLKMKSQMCSAQEGSVSEQQKSMSAKLDKLQAKVSKQKKQLSADS</sequence>
<dbReference type="PROSITE" id="PS51649">
    <property type="entry name" value="NPH3"/>
    <property type="match status" value="1"/>
</dbReference>
<dbReference type="PANTHER" id="PTHR32370">
    <property type="entry name" value="OS12G0117600 PROTEIN"/>
    <property type="match status" value="1"/>
</dbReference>
<reference evidence="7" key="1">
    <citation type="journal article" date="2018" name="DNA Res.">
        <title>Multiple hybrid de novo genome assembly of finger millet, an orphan allotetraploid crop.</title>
        <authorList>
            <person name="Hatakeyama M."/>
            <person name="Aluri S."/>
            <person name="Balachadran M.T."/>
            <person name="Sivarajan S.R."/>
            <person name="Patrignani A."/>
            <person name="Gruter S."/>
            <person name="Poveda L."/>
            <person name="Shimizu-Inatsugi R."/>
            <person name="Baeten J."/>
            <person name="Francoijs K.J."/>
            <person name="Nataraja K.N."/>
            <person name="Reddy Y.A.N."/>
            <person name="Phadnis S."/>
            <person name="Ravikumar R.L."/>
            <person name="Schlapbach R."/>
            <person name="Sreeman S.M."/>
            <person name="Shimizu K.K."/>
        </authorList>
    </citation>
    <scope>NUCLEOTIDE SEQUENCE</scope>
</reference>
<feature type="region of interest" description="Disordered" evidence="5">
    <location>
        <begin position="576"/>
        <end position="610"/>
    </location>
</feature>
<keyword evidence="2" id="KW-0833">Ubl conjugation pathway</keyword>
<proteinExistence type="inferred from homology"/>
<protein>
    <recommendedName>
        <fullName evidence="6">NPH3 domain-containing protein</fullName>
    </recommendedName>
</protein>
<accession>A0AAV5ENH5</accession>
<dbReference type="SUPFAM" id="SSF54695">
    <property type="entry name" value="POZ domain"/>
    <property type="match status" value="1"/>
</dbReference>
<dbReference type="Proteomes" id="UP001054889">
    <property type="component" value="Unassembled WGS sequence"/>
</dbReference>
<evidence type="ECO:0000256" key="3">
    <source>
        <dbReference type="PROSITE-ProRule" id="PRU00982"/>
    </source>
</evidence>
<dbReference type="InterPro" id="IPR043454">
    <property type="entry name" value="NPH3/RPT2-like"/>
</dbReference>
<evidence type="ECO:0000313" key="8">
    <source>
        <dbReference type="Proteomes" id="UP001054889"/>
    </source>
</evidence>
<dbReference type="InterPro" id="IPR011333">
    <property type="entry name" value="SKP1/BTB/POZ_sf"/>
</dbReference>
<reference evidence="7" key="2">
    <citation type="submission" date="2021-12" db="EMBL/GenBank/DDBJ databases">
        <title>Resequencing data analysis of finger millet.</title>
        <authorList>
            <person name="Hatakeyama M."/>
            <person name="Aluri S."/>
            <person name="Balachadran M.T."/>
            <person name="Sivarajan S.R."/>
            <person name="Poveda L."/>
            <person name="Shimizu-Inatsugi R."/>
            <person name="Schlapbach R."/>
            <person name="Sreeman S.M."/>
            <person name="Shimizu K.K."/>
        </authorList>
    </citation>
    <scope>NUCLEOTIDE SEQUENCE</scope>
</reference>
<name>A0AAV5ENH5_ELECO</name>
<keyword evidence="4" id="KW-0175">Coiled coil</keyword>
<evidence type="ECO:0000313" key="7">
    <source>
        <dbReference type="EMBL" id="GJN23947.1"/>
    </source>
</evidence>
<evidence type="ECO:0000259" key="6">
    <source>
        <dbReference type="PROSITE" id="PS51649"/>
    </source>
</evidence>